<feature type="chain" id="PRO_5037846540" evidence="3">
    <location>
        <begin position="17"/>
        <end position="313"/>
    </location>
</feature>
<evidence type="ECO:0000256" key="3">
    <source>
        <dbReference type="SAM" id="SignalP"/>
    </source>
</evidence>
<dbReference type="InterPro" id="IPR000504">
    <property type="entry name" value="RRM_dom"/>
</dbReference>
<dbReference type="AlphaFoldDB" id="A0A915DGX8"/>
<dbReference type="Gene3D" id="3.30.70.330">
    <property type="match status" value="3"/>
</dbReference>
<keyword evidence="1" id="KW-0694">RNA-binding</keyword>
<evidence type="ECO:0000256" key="1">
    <source>
        <dbReference type="PROSITE-ProRule" id="PRU00176"/>
    </source>
</evidence>
<dbReference type="InterPro" id="IPR035979">
    <property type="entry name" value="RBD_domain_sf"/>
</dbReference>
<reference evidence="6" key="1">
    <citation type="submission" date="2022-11" db="UniProtKB">
        <authorList>
            <consortium name="WormBaseParasite"/>
        </authorList>
    </citation>
    <scope>IDENTIFICATION</scope>
</reference>
<dbReference type="Pfam" id="PF00076">
    <property type="entry name" value="RRM_1"/>
    <property type="match status" value="2"/>
</dbReference>
<feature type="signal peptide" evidence="3">
    <location>
        <begin position="1"/>
        <end position="16"/>
    </location>
</feature>
<dbReference type="InterPro" id="IPR012677">
    <property type="entry name" value="Nucleotide-bd_a/b_plait_sf"/>
</dbReference>
<accession>A0A915DGX8</accession>
<dbReference type="PANTHER" id="PTHR48035:SF2">
    <property type="entry name" value="RNA-BINDING REGION RNP-1 DOMAIN-CONTAINING PROTEIN"/>
    <property type="match status" value="1"/>
</dbReference>
<feature type="domain" description="RRM" evidence="4">
    <location>
        <begin position="13"/>
        <end position="110"/>
    </location>
</feature>
<dbReference type="SMART" id="SM00360">
    <property type="entry name" value="RRM"/>
    <property type="match status" value="3"/>
</dbReference>
<evidence type="ECO:0000259" key="4">
    <source>
        <dbReference type="PROSITE" id="PS50102"/>
    </source>
</evidence>
<keyword evidence="3" id="KW-0732">Signal</keyword>
<dbReference type="SUPFAM" id="SSF54928">
    <property type="entry name" value="RNA-binding domain, RBD"/>
    <property type="match status" value="2"/>
</dbReference>
<dbReference type="WBParaSite" id="jg19409">
    <property type="protein sequence ID" value="jg19409"/>
    <property type="gene ID" value="jg19409"/>
</dbReference>
<dbReference type="CDD" id="cd00590">
    <property type="entry name" value="RRM_SF"/>
    <property type="match status" value="1"/>
</dbReference>
<keyword evidence="5" id="KW-1185">Reference proteome</keyword>
<sequence length="313" mass="35514">MILTRMLASCSGSALLLQPLVNPLAENSTEDSIKQFYSQFGNIKAFKSVHEADLRHSLKHVFVSYSSKDELDTAMSQLPHVIDGSNVWVFPMPEALPRQQKSFKPQIIEERQEQELQNKPCFELLIGKLSPASTFQSILDFYTKFDPDIKVSLRMNEDGHTICTALIMFSSVEGLIKSVNQPAHKINGKRVEVYTSKKTERHQVHVSNLSAHHSQISLRRHFSQFGRLLECTWNPRERNPITMNTYAFVGYETKEEADRALAHTCHEIEGFAVEVGRAIPSGRKKEAITTELEDIADKSDETKPENSDDIKPE</sequence>
<organism evidence="5 6">
    <name type="scientific">Ditylenchus dipsaci</name>
    <dbReference type="NCBI Taxonomy" id="166011"/>
    <lineage>
        <taxon>Eukaryota</taxon>
        <taxon>Metazoa</taxon>
        <taxon>Ecdysozoa</taxon>
        <taxon>Nematoda</taxon>
        <taxon>Chromadorea</taxon>
        <taxon>Rhabditida</taxon>
        <taxon>Tylenchina</taxon>
        <taxon>Tylenchomorpha</taxon>
        <taxon>Sphaerularioidea</taxon>
        <taxon>Anguinidae</taxon>
        <taxon>Anguininae</taxon>
        <taxon>Ditylenchus</taxon>
    </lineage>
</organism>
<evidence type="ECO:0000256" key="2">
    <source>
        <dbReference type="SAM" id="MobiDB-lite"/>
    </source>
</evidence>
<dbReference type="PROSITE" id="PS50102">
    <property type="entry name" value="RRM"/>
    <property type="match status" value="2"/>
</dbReference>
<name>A0A915DGX8_9BILA</name>
<proteinExistence type="predicted"/>
<dbReference type="InterPro" id="IPR053260">
    <property type="entry name" value="hnRNP"/>
</dbReference>
<evidence type="ECO:0000313" key="5">
    <source>
        <dbReference type="Proteomes" id="UP000887574"/>
    </source>
</evidence>
<dbReference type="GO" id="GO:0003723">
    <property type="term" value="F:RNA binding"/>
    <property type="evidence" value="ECO:0007669"/>
    <property type="project" value="UniProtKB-UniRule"/>
</dbReference>
<feature type="domain" description="RRM" evidence="4">
    <location>
        <begin position="202"/>
        <end position="286"/>
    </location>
</feature>
<dbReference type="PANTHER" id="PTHR48035">
    <property type="entry name" value="HETEROGENEOUS NUCLEAR RIBONUCLEOPROTEIN 1"/>
    <property type="match status" value="1"/>
</dbReference>
<feature type="region of interest" description="Disordered" evidence="2">
    <location>
        <begin position="284"/>
        <end position="313"/>
    </location>
</feature>
<evidence type="ECO:0000313" key="6">
    <source>
        <dbReference type="WBParaSite" id="jg19409"/>
    </source>
</evidence>
<feature type="compositionally biased region" description="Basic and acidic residues" evidence="2">
    <location>
        <begin position="295"/>
        <end position="313"/>
    </location>
</feature>
<dbReference type="Proteomes" id="UP000887574">
    <property type="component" value="Unplaced"/>
</dbReference>
<protein>
    <submittedName>
        <fullName evidence="6">RRM domain-containing protein</fullName>
    </submittedName>
</protein>